<dbReference type="PROSITE" id="PS50082">
    <property type="entry name" value="WD_REPEATS_2"/>
    <property type="match status" value="1"/>
</dbReference>
<dbReference type="GO" id="GO:0000472">
    <property type="term" value="P:endonucleolytic cleavage to generate mature 5'-end of SSU-rRNA from (SSU-rRNA, 5.8S rRNA, LSU-rRNA)"/>
    <property type="evidence" value="ECO:0007669"/>
    <property type="project" value="TreeGrafter"/>
</dbReference>
<dbReference type="STRING" id="1805483.A0A177ELE7"/>
<gene>
    <name evidence="4" type="ORF">NEDG_00397</name>
</gene>
<evidence type="ECO:0000256" key="1">
    <source>
        <dbReference type="ARBA" id="ARBA00022574"/>
    </source>
</evidence>
<dbReference type="Proteomes" id="UP000185944">
    <property type="component" value="Unassembled WGS sequence"/>
</dbReference>
<protein>
    <submittedName>
        <fullName evidence="4">U3 small nucleolar RNA-associated protein 13</fullName>
    </submittedName>
</protein>
<dbReference type="InterPro" id="IPR015943">
    <property type="entry name" value="WD40/YVTN_repeat-like_dom_sf"/>
</dbReference>
<dbReference type="PANTHER" id="PTHR19854">
    <property type="entry name" value="TRANSDUCIN BETA-LIKE 3"/>
    <property type="match status" value="1"/>
</dbReference>
<dbReference type="SMART" id="SM00320">
    <property type="entry name" value="WD40"/>
    <property type="match status" value="6"/>
</dbReference>
<proteinExistence type="predicted"/>
<dbReference type="RefSeq" id="XP_067545523.1">
    <property type="nucleotide sequence ID" value="XM_067687815.1"/>
</dbReference>
<dbReference type="OrthoDB" id="2195826at2759"/>
<reference evidence="4 5" key="1">
    <citation type="submission" date="2016-02" db="EMBL/GenBank/DDBJ databases">
        <title>Discovery of a natural microsporidian pathogen with a broad tissue tropism in Caenorhabditis elegans.</title>
        <authorList>
            <person name="Luallen R.J."/>
            <person name="Reinke A.W."/>
            <person name="Tong L."/>
            <person name="Botts M.R."/>
            <person name="Felix M.-A."/>
            <person name="Troemel E.R."/>
        </authorList>
    </citation>
    <scope>NUCLEOTIDE SEQUENCE [LARGE SCALE GENOMIC DNA]</scope>
    <source>
        <strain evidence="4 5">JUm2807</strain>
    </source>
</reference>
<evidence type="ECO:0000313" key="4">
    <source>
        <dbReference type="EMBL" id="OAG31922.1"/>
    </source>
</evidence>
<dbReference type="GO" id="GO:0030686">
    <property type="term" value="C:90S preribosome"/>
    <property type="evidence" value="ECO:0007669"/>
    <property type="project" value="TreeGrafter"/>
</dbReference>
<sequence>MEALQQQTKIRPVFDGTGVARTATHLFTSYGSQVVKVCSATYAIEKEIEVHSTVSALYAMQECVIIATVSGTVYTYSPASDRLEYLLKDTVLVKEMTQYEAYLAIGTADGIVMVVDVENREVILRKVLQASISKLFWRQASTPQPKKAHQSSASTLVVGDVRGGLSVLDARTGRVFYADTTHTSTITLIEAEGSVIYTGSSDGCLHVHEIGNELKVREVGYAITAGLIYNDHLVVAGNGSSLEYYTKDLAQRTAAPVPAPRILSLIVSGEKVLLVSEENDLIIGRMEETFVVEDTIIGDNDEITDILVLDDVVVVATNSAMLRVLDRAQLRSGEYACTAQLVQAPNQECSLVLAGDRKHLFSGTKDGYINRFAFDLGSKTLAFKEAIETPSPITALCIHQDVLLSGSDDGSLKCWKKSESTLLFTAVPTTTEITGIAVIGETIICTSKDKEIKRIDFRGVVSSGIPGHKKGIWALDAHNGALITSSSDKTVRFWRDGACTHVLQHNASVVKALLRDRVVTATSEGVVRVWDAQKEKELAALKISAAKDERIWSIKELSDSLYVTSAGGSLFVLKDNTKEIERQKEEAKKERYITKQKGLSLMNHQRYLEAAVEFFKLDTSKEIKEAVKHIDASTPIQPLVDEMGANQPKALKCVSTWTRSPQLFSTANRILQEILQRRWPIDHGRAEDIASTLSRTTEVLHETY</sequence>
<keyword evidence="5" id="KW-1185">Reference proteome</keyword>
<dbReference type="GO" id="GO:0000480">
    <property type="term" value="P:endonucleolytic cleavage in 5'-ETS of tricistronic rRNA transcript (SSU-rRNA, 5.8S rRNA, LSU-rRNA)"/>
    <property type="evidence" value="ECO:0007669"/>
    <property type="project" value="TreeGrafter"/>
</dbReference>
<dbReference type="InterPro" id="IPR001680">
    <property type="entry name" value="WD40_rpt"/>
</dbReference>
<dbReference type="GeneID" id="93646747"/>
<accession>A0A177ELE7</accession>
<dbReference type="EMBL" id="LTDL01000014">
    <property type="protein sequence ID" value="OAG31922.1"/>
    <property type="molecule type" value="Genomic_DNA"/>
</dbReference>
<dbReference type="GO" id="GO:0005730">
    <property type="term" value="C:nucleolus"/>
    <property type="evidence" value="ECO:0007669"/>
    <property type="project" value="TreeGrafter"/>
</dbReference>
<evidence type="ECO:0000256" key="3">
    <source>
        <dbReference type="PROSITE-ProRule" id="PRU00221"/>
    </source>
</evidence>
<name>A0A177ELE7_9MICR</name>
<dbReference type="AlphaFoldDB" id="A0A177ELE7"/>
<comment type="caution">
    <text evidence="4">The sequence shown here is derived from an EMBL/GenBank/DDBJ whole genome shotgun (WGS) entry which is preliminary data.</text>
</comment>
<dbReference type="Gene3D" id="2.130.10.10">
    <property type="entry name" value="YVTN repeat-like/Quinoprotein amine dehydrogenase"/>
    <property type="match status" value="3"/>
</dbReference>
<evidence type="ECO:0000313" key="5">
    <source>
        <dbReference type="Proteomes" id="UP000185944"/>
    </source>
</evidence>
<dbReference type="PANTHER" id="PTHR19854:SF15">
    <property type="entry name" value="TRANSDUCIN BETA-LIKE PROTEIN 3"/>
    <property type="match status" value="1"/>
</dbReference>
<keyword evidence="1 3" id="KW-0853">WD repeat</keyword>
<dbReference type="SUPFAM" id="SSF50998">
    <property type="entry name" value="Quinoprotein alcohol dehydrogenase-like"/>
    <property type="match status" value="1"/>
</dbReference>
<keyword evidence="2" id="KW-0677">Repeat</keyword>
<dbReference type="GO" id="GO:0034511">
    <property type="term" value="F:U3 snoRNA binding"/>
    <property type="evidence" value="ECO:0007669"/>
    <property type="project" value="TreeGrafter"/>
</dbReference>
<organism evidence="4 5">
    <name type="scientific">Nematocida displodere</name>
    <dbReference type="NCBI Taxonomy" id="1805483"/>
    <lineage>
        <taxon>Eukaryota</taxon>
        <taxon>Fungi</taxon>
        <taxon>Fungi incertae sedis</taxon>
        <taxon>Microsporidia</taxon>
        <taxon>Nematocida</taxon>
    </lineage>
</organism>
<dbReference type="InterPro" id="IPR011047">
    <property type="entry name" value="Quinoprotein_ADH-like_sf"/>
</dbReference>
<feature type="repeat" description="WD" evidence="3">
    <location>
        <begin position="465"/>
        <end position="494"/>
    </location>
</feature>
<dbReference type="Pfam" id="PF00400">
    <property type="entry name" value="WD40"/>
    <property type="match status" value="2"/>
</dbReference>
<evidence type="ECO:0000256" key="2">
    <source>
        <dbReference type="ARBA" id="ARBA00022737"/>
    </source>
</evidence>
<dbReference type="VEuPathDB" id="MicrosporidiaDB:NEDG_00397"/>